<name>A0ABY5IR34_9FLAO</name>
<keyword evidence="2" id="KW-1185">Reference proteome</keyword>
<reference evidence="1" key="1">
    <citation type="submission" date="2022-07" db="EMBL/GenBank/DDBJ databases">
        <title>Isolation, identification, and degradation of a PFOSA degrading strain from sewage treatment plant.</title>
        <authorList>
            <person name="Zhang L."/>
            <person name="Huo Y."/>
        </authorList>
    </citation>
    <scope>NUCLEOTIDE SEQUENCE</scope>
    <source>
        <strain evidence="1">C1</strain>
    </source>
</reference>
<gene>
    <name evidence="1" type="ORF">NOX80_09645</name>
</gene>
<dbReference type="InterPro" id="IPR018914">
    <property type="entry name" value="DUF2480"/>
</dbReference>
<evidence type="ECO:0000313" key="1">
    <source>
        <dbReference type="EMBL" id="UUC43896.1"/>
    </source>
</evidence>
<dbReference type="RefSeq" id="WP_256549565.1">
    <property type="nucleotide sequence ID" value="NZ_CP101751.1"/>
</dbReference>
<sequence>MTDDYSPIENKVTASGIVRLDLQEYCPIVSFADFDIRPYLYEELIIMEKSFRTAMDAVNWGDYSGKAVSVRCSVDAIIPQWVYMLVAAKLKPYAMSVIFGTEKEHQIKLWEKSVENADLSFYYNKKVAFKASEQIPDALYICATNLLAGKVATLMYGEPGLPKVIRKY</sequence>
<accession>A0ABY5IR34</accession>
<dbReference type="EMBL" id="CP101751">
    <property type="protein sequence ID" value="UUC43896.1"/>
    <property type="molecule type" value="Genomic_DNA"/>
</dbReference>
<protein>
    <submittedName>
        <fullName evidence="1">DUF2480 family protein</fullName>
    </submittedName>
</protein>
<evidence type="ECO:0000313" key="2">
    <source>
        <dbReference type="Proteomes" id="UP001059844"/>
    </source>
</evidence>
<dbReference type="Pfam" id="PF10652">
    <property type="entry name" value="DUF2480"/>
    <property type="match status" value="1"/>
</dbReference>
<proteinExistence type="predicted"/>
<dbReference type="Proteomes" id="UP001059844">
    <property type="component" value="Chromosome"/>
</dbReference>
<organism evidence="1 2">
    <name type="scientific">Flavobacterium cerinum</name>
    <dbReference type="NCBI Taxonomy" id="2502784"/>
    <lineage>
        <taxon>Bacteria</taxon>
        <taxon>Pseudomonadati</taxon>
        <taxon>Bacteroidota</taxon>
        <taxon>Flavobacteriia</taxon>
        <taxon>Flavobacteriales</taxon>
        <taxon>Flavobacteriaceae</taxon>
        <taxon>Flavobacterium</taxon>
    </lineage>
</organism>